<keyword evidence="2" id="KW-1185">Reference proteome</keyword>
<name>W5TIN1_9NOCA</name>
<evidence type="ECO:0000313" key="2">
    <source>
        <dbReference type="Proteomes" id="UP000019150"/>
    </source>
</evidence>
<accession>W5TIN1</accession>
<dbReference type="AlphaFoldDB" id="W5TIN1"/>
<dbReference type="Proteomes" id="UP000019150">
    <property type="component" value="Chromosome"/>
</dbReference>
<organism evidence="1 2">
    <name type="scientific">Nocardia nova SH22a</name>
    <dbReference type="NCBI Taxonomy" id="1415166"/>
    <lineage>
        <taxon>Bacteria</taxon>
        <taxon>Bacillati</taxon>
        <taxon>Actinomycetota</taxon>
        <taxon>Actinomycetes</taxon>
        <taxon>Mycobacteriales</taxon>
        <taxon>Nocardiaceae</taxon>
        <taxon>Nocardia</taxon>
    </lineage>
</organism>
<dbReference type="KEGG" id="nno:NONO_c42250"/>
<reference evidence="1 2" key="1">
    <citation type="journal article" date="2014" name="Appl. Environ. Microbiol.">
        <title>Insights into the Microbial Degradation of Rubber and Gutta-Percha by Analysis of the Complete Genome of Nocardia nova SH22a.</title>
        <authorList>
            <person name="Luo Q."/>
            <person name="Hiessl S."/>
            <person name="Poehlein A."/>
            <person name="Daniel R."/>
            <person name="Steinbuchel A."/>
        </authorList>
    </citation>
    <scope>NUCLEOTIDE SEQUENCE [LARGE SCALE GENOMIC DNA]</scope>
    <source>
        <strain evidence="1">SH22a</strain>
    </source>
</reference>
<sequence length="48" mass="5328">MLGLRRTVDDTLLELAYADPLHLLADIPLIELSVPLADRVETIAAMIR</sequence>
<dbReference type="HOGENOM" id="CLU_3155451_0_0_11"/>
<dbReference type="EMBL" id="CP006850">
    <property type="protein sequence ID" value="AHH19009.1"/>
    <property type="molecule type" value="Genomic_DNA"/>
</dbReference>
<dbReference type="PATRIC" id="fig|1415166.3.peg.4339"/>
<protein>
    <submittedName>
        <fullName evidence="1">Uncharacterized protein</fullName>
    </submittedName>
</protein>
<evidence type="ECO:0000313" key="1">
    <source>
        <dbReference type="EMBL" id="AHH19009.1"/>
    </source>
</evidence>
<gene>
    <name evidence="1" type="ORF">NONO_c42250</name>
</gene>
<proteinExistence type="predicted"/>
<dbReference type="RefSeq" id="WP_237754925.1">
    <property type="nucleotide sequence ID" value="NZ_CP006850.1"/>
</dbReference>